<dbReference type="PROSITE" id="PS01096">
    <property type="entry name" value="PPIC_PPIASE_1"/>
    <property type="match status" value="1"/>
</dbReference>
<dbReference type="EMBL" id="VOSL01000129">
    <property type="protein sequence ID" value="TXD32425.1"/>
    <property type="molecule type" value="Genomic_DNA"/>
</dbReference>
<feature type="domain" description="PpiC" evidence="4">
    <location>
        <begin position="217"/>
        <end position="319"/>
    </location>
</feature>
<organism evidence="5 6">
    <name type="scientific">Lujinxingia vulgaris</name>
    <dbReference type="NCBI Taxonomy" id="2600176"/>
    <lineage>
        <taxon>Bacteria</taxon>
        <taxon>Deltaproteobacteria</taxon>
        <taxon>Bradymonadales</taxon>
        <taxon>Lujinxingiaceae</taxon>
        <taxon>Lujinxingia</taxon>
    </lineage>
</organism>
<dbReference type="AlphaFoldDB" id="A0A5C6WZ78"/>
<dbReference type="Gene3D" id="1.10.4030.10">
    <property type="entry name" value="Porin chaperone SurA, peptide-binding domain"/>
    <property type="match status" value="1"/>
</dbReference>
<accession>A0A5C6WZ78</accession>
<feature type="region of interest" description="Disordered" evidence="2">
    <location>
        <begin position="377"/>
        <end position="422"/>
    </location>
</feature>
<evidence type="ECO:0000256" key="2">
    <source>
        <dbReference type="SAM" id="MobiDB-lite"/>
    </source>
</evidence>
<dbReference type="Gene3D" id="3.10.50.40">
    <property type="match status" value="1"/>
</dbReference>
<evidence type="ECO:0000256" key="3">
    <source>
        <dbReference type="SAM" id="SignalP"/>
    </source>
</evidence>
<name>A0A5C6WZ78_9DELT</name>
<feature type="region of interest" description="Disordered" evidence="2">
    <location>
        <begin position="28"/>
        <end position="67"/>
    </location>
</feature>
<protein>
    <recommendedName>
        <fullName evidence="4">PpiC domain-containing protein</fullName>
    </recommendedName>
</protein>
<proteinExistence type="predicted"/>
<keyword evidence="1" id="KW-0697">Rotamase</keyword>
<keyword evidence="3" id="KW-0732">Signal</keyword>
<dbReference type="PROSITE" id="PS50198">
    <property type="entry name" value="PPIC_PPIASE_2"/>
    <property type="match status" value="1"/>
</dbReference>
<gene>
    <name evidence="5" type="ORF">FRC96_17605</name>
</gene>
<feature type="chain" id="PRO_5022891663" description="PpiC domain-containing protein" evidence="3">
    <location>
        <begin position="24"/>
        <end position="422"/>
    </location>
</feature>
<dbReference type="OrthoDB" id="14196at2"/>
<dbReference type="Pfam" id="PF13624">
    <property type="entry name" value="SurA_N_3"/>
    <property type="match status" value="1"/>
</dbReference>
<dbReference type="GO" id="GO:0003755">
    <property type="term" value="F:peptidyl-prolyl cis-trans isomerase activity"/>
    <property type="evidence" value="ECO:0007669"/>
    <property type="project" value="UniProtKB-KW"/>
</dbReference>
<dbReference type="PROSITE" id="PS51257">
    <property type="entry name" value="PROKAR_LIPOPROTEIN"/>
    <property type="match status" value="1"/>
</dbReference>
<dbReference type="SUPFAM" id="SSF109998">
    <property type="entry name" value="Triger factor/SurA peptide-binding domain-like"/>
    <property type="match status" value="1"/>
</dbReference>
<feature type="compositionally biased region" description="Low complexity" evidence="2">
    <location>
        <begin position="397"/>
        <end position="410"/>
    </location>
</feature>
<dbReference type="InterPro" id="IPR000297">
    <property type="entry name" value="PPIase_PpiC"/>
</dbReference>
<evidence type="ECO:0000313" key="6">
    <source>
        <dbReference type="Proteomes" id="UP000321046"/>
    </source>
</evidence>
<dbReference type="PANTHER" id="PTHR47245:SF2">
    <property type="entry name" value="PEPTIDYL-PROLYL CIS-TRANS ISOMERASE HP_0175-RELATED"/>
    <property type="match status" value="1"/>
</dbReference>
<evidence type="ECO:0000259" key="4">
    <source>
        <dbReference type="PROSITE" id="PS50198"/>
    </source>
</evidence>
<dbReference type="SUPFAM" id="SSF54534">
    <property type="entry name" value="FKBP-like"/>
    <property type="match status" value="1"/>
</dbReference>
<evidence type="ECO:0000256" key="1">
    <source>
        <dbReference type="PROSITE-ProRule" id="PRU00278"/>
    </source>
</evidence>
<feature type="signal peptide" evidence="3">
    <location>
        <begin position="1"/>
        <end position="23"/>
    </location>
</feature>
<dbReference type="InterPro" id="IPR050245">
    <property type="entry name" value="PrsA_foldase"/>
</dbReference>
<comment type="caution">
    <text evidence="5">The sequence shown here is derived from an EMBL/GenBank/DDBJ whole genome shotgun (WGS) entry which is preliminary data.</text>
</comment>
<evidence type="ECO:0000313" key="5">
    <source>
        <dbReference type="EMBL" id="TXD32425.1"/>
    </source>
</evidence>
<dbReference type="Pfam" id="PF13616">
    <property type="entry name" value="Rotamase_3"/>
    <property type="match status" value="1"/>
</dbReference>
<dbReference type="RefSeq" id="WP_146976395.1">
    <property type="nucleotide sequence ID" value="NZ_VOSL01000129.1"/>
</dbReference>
<dbReference type="Proteomes" id="UP000321046">
    <property type="component" value="Unassembled WGS sequence"/>
</dbReference>
<feature type="compositionally biased region" description="Acidic residues" evidence="2">
    <location>
        <begin position="40"/>
        <end position="53"/>
    </location>
</feature>
<dbReference type="InterPro" id="IPR046357">
    <property type="entry name" value="PPIase_dom_sf"/>
</dbReference>
<dbReference type="InterPro" id="IPR027304">
    <property type="entry name" value="Trigger_fact/SurA_dom_sf"/>
</dbReference>
<reference evidence="5 6" key="1">
    <citation type="submission" date="2019-08" db="EMBL/GenBank/DDBJ databases">
        <title>Bradymonadales sp. TMQ2.</title>
        <authorList>
            <person name="Liang Q."/>
        </authorList>
    </citation>
    <scope>NUCLEOTIDE SEQUENCE [LARGE SCALE GENOMIC DNA]</scope>
    <source>
        <strain evidence="5 6">TMQ2</strain>
    </source>
</reference>
<keyword evidence="1" id="KW-0413">Isomerase</keyword>
<sequence>MLFEKRRLIGLALVAALGGGVVACDSSTTEDEATANAEAELAEEEKAEGEEVAEAGAEAAPSPEDIPLEELPFHATGPVAKVNGNEVGQETFNEMVRHRAARLPEKVPAQMLEMLKSQTVDLAIDHYLVESTLDEANVTATDEDVEKLFSEFRERFPNDAMFRGYLQQMGIEEDALRENMARDARLENYLADKYDLAVPADEIETYYNEHTERFTRPDEVRARHILIKVERGADDEAVATARAKAEEVLALAKADGADFEALAKEHSEGPTAPRGGDLGFFAKERMVPEFSEAAFAMDAGEVSELVRTQFGFHIIQVVEKREAATAPLSEVSESISVELRHQRRTQLFQRMLTELRESAEIERLDDNISVNEKMAAAPSEMPAGMPQMNLPGQVAPQQQGQKTLPGQQQGSRQLKLDPSLQP</sequence>
<dbReference type="InterPro" id="IPR023058">
    <property type="entry name" value="PPIase_PpiC_CS"/>
</dbReference>
<dbReference type="PANTHER" id="PTHR47245">
    <property type="entry name" value="PEPTIDYLPROLYL ISOMERASE"/>
    <property type="match status" value="1"/>
</dbReference>